<dbReference type="GO" id="GO:0016740">
    <property type="term" value="F:transferase activity"/>
    <property type="evidence" value="ECO:0007669"/>
    <property type="project" value="UniProtKB-KW"/>
</dbReference>
<organism evidence="1 2">
    <name type="scientific">Prevotella communis</name>
    <dbReference type="NCBI Taxonomy" id="2913614"/>
    <lineage>
        <taxon>Bacteria</taxon>
        <taxon>Pseudomonadati</taxon>
        <taxon>Bacteroidota</taxon>
        <taxon>Bacteroidia</taxon>
        <taxon>Bacteroidales</taxon>
        <taxon>Prevotellaceae</taxon>
        <taxon>Prevotella</taxon>
    </lineage>
</organism>
<dbReference type="AlphaFoldDB" id="A0A1G7VS53"/>
<proteinExistence type="predicted"/>
<accession>A0A1G7VS53</accession>
<dbReference type="RefSeq" id="WP_176944272.1">
    <property type="nucleotide sequence ID" value="NZ_FNCQ01000006.1"/>
</dbReference>
<dbReference type="InterPro" id="IPR039498">
    <property type="entry name" value="NTP_transf_5"/>
</dbReference>
<name>A0A1G7VS53_9BACT</name>
<dbReference type="EMBL" id="FNCQ01000006">
    <property type="protein sequence ID" value="SDG62635.1"/>
    <property type="molecule type" value="Genomic_DNA"/>
</dbReference>
<sequence length="373" mass="43275">MINKQQALLELVRAGLWANSYEFHVSGFKFQESVDWEKVFLLAEEQSTIGVVLAGIEHSKVKPPQELLLQWIGEVQMLEQQNKEMNQFIAVLIEKMRNADIYTLLVKGQGIAQCYERPLWRACGDVDFFLSDSNYEKAKAFLKTLASSVETEYDYKKHLGMTIDQWVVELHGSLRCGLSVRMDKAIDRIQDDVFFGGNVRSWSNGKTQVFLPGVDCDVMFVFTHFIKHFYTGGLGLRQICDWCRLLWTYKDSLNQELLKSRLRELGLTTEWKAFGAFAVDYLGMPKEAMPLYSSERKWSRKADRICAFIMEVGNFGHNRDNSYDKYPYFVRKAFSMGRRFGDLIRHARIFPLDSLRFFPKIMYDGLRSAARGE</sequence>
<keyword evidence="2" id="KW-1185">Reference proteome</keyword>
<dbReference type="STRING" id="645274.SAMN04487901_106105"/>
<dbReference type="Pfam" id="PF14907">
    <property type="entry name" value="NTP_transf_5"/>
    <property type="match status" value="1"/>
</dbReference>
<evidence type="ECO:0000313" key="1">
    <source>
        <dbReference type="EMBL" id="SDG62635.1"/>
    </source>
</evidence>
<protein>
    <submittedName>
        <fullName evidence="1">Uncharacterized nucleotidyltransferase</fullName>
    </submittedName>
</protein>
<evidence type="ECO:0000313" key="2">
    <source>
        <dbReference type="Proteomes" id="UP000198779"/>
    </source>
</evidence>
<reference evidence="2" key="1">
    <citation type="submission" date="2016-10" db="EMBL/GenBank/DDBJ databases">
        <authorList>
            <person name="Varghese N."/>
            <person name="Submissions S."/>
        </authorList>
    </citation>
    <scope>NUCLEOTIDE SEQUENCE [LARGE SCALE GENOMIC DNA]</scope>
    <source>
        <strain evidence="2">BP1-148</strain>
    </source>
</reference>
<dbReference type="Proteomes" id="UP000198779">
    <property type="component" value="Unassembled WGS sequence"/>
</dbReference>
<keyword evidence="1" id="KW-0808">Transferase</keyword>
<gene>
    <name evidence="1" type="ORF">SAMN04487901_106105</name>
</gene>